<reference evidence="1" key="1">
    <citation type="submission" date="2025-08" db="UniProtKB">
        <authorList>
            <consortium name="Ensembl"/>
        </authorList>
    </citation>
    <scope>IDENTIFICATION</scope>
</reference>
<dbReference type="OMA" id="KEEALWW"/>
<keyword evidence="2" id="KW-1185">Reference proteome</keyword>
<dbReference type="Proteomes" id="UP000233120">
    <property type="component" value="Unassembled WGS sequence"/>
</dbReference>
<dbReference type="Bgee" id="ENSMNEG00000042125">
    <property type="expression patterns" value="Expressed in bone marrow and 12 other cell types or tissues"/>
</dbReference>
<accession>A0A2K6DQJ7</accession>
<organism evidence="1 2">
    <name type="scientific">Macaca nemestrina</name>
    <name type="common">Pig-tailed macaque</name>
    <dbReference type="NCBI Taxonomy" id="9545"/>
    <lineage>
        <taxon>Eukaryota</taxon>
        <taxon>Metazoa</taxon>
        <taxon>Chordata</taxon>
        <taxon>Craniata</taxon>
        <taxon>Vertebrata</taxon>
        <taxon>Euteleostomi</taxon>
        <taxon>Mammalia</taxon>
        <taxon>Eutheria</taxon>
        <taxon>Euarchontoglires</taxon>
        <taxon>Primates</taxon>
        <taxon>Haplorrhini</taxon>
        <taxon>Catarrhini</taxon>
        <taxon>Cercopithecidae</taxon>
        <taxon>Cercopithecinae</taxon>
        <taxon>Macaca</taxon>
    </lineage>
</organism>
<reference evidence="1" key="2">
    <citation type="submission" date="2025-09" db="UniProtKB">
        <authorList>
            <consortium name="Ensembl"/>
        </authorList>
    </citation>
    <scope>IDENTIFICATION</scope>
</reference>
<dbReference type="Ensembl" id="ENSMNET00000062685.1">
    <property type="protein sequence ID" value="ENSMNEP00000038209.1"/>
    <property type="gene ID" value="ENSMNEG00000042125.1"/>
</dbReference>
<name>A0A2K6DQJ7_MACNE</name>
<proteinExistence type="predicted"/>
<dbReference type="AlphaFoldDB" id="A0A2K6DQJ7"/>
<protein>
    <submittedName>
        <fullName evidence="1">Uncharacterized protein</fullName>
    </submittedName>
</protein>
<sequence>MSLNLVCFKCTVSQKLELPLEAQTLVNTRGDTLPADVLGKEEALWWVLRVPTRGSQDLGNRSTTLV</sequence>
<evidence type="ECO:0000313" key="2">
    <source>
        <dbReference type="Proteomes" id="UP000233120"/>
    </source>
</evidence>
<dbReference type="GeneTree" id="ENSGT00910000147038"/>
<evidence type="ECO:0000313" key="1">
    <source>
        <dbReference type="Ensembl" id="ENSMNEP00000038209.1"/>
    </source>
</evidence>